<proteinExistence type="predicted"/>
<reference evidence="2 3" key="1">
    <citation type="journal article" date="2023" name="Sci. Data">
        <title>Genome assembly of the Korean intertidal mud-creeper Batillaria attramentaria.</title>
        <authorList>
            <person name="Patra A.K."/>
            <person name="Ho P.T."/>
            <person name="Jun S."/>
            <person name="Lee S.J."/>
            <person name="Kim Y."/>
            <person name="Won Y.J."/>
        </authorList>
    </citation>
    <scope>NUCLEOTIDE SEQUENCE [LARGE SCALE GENOMIC DNA]</scope>
    <source>
        <strain evidence="2">Wonlab-2016</strain>
    </source>
</reference>
<evidence type="ECO:0000313" key="2">
    <source>
        <dbReference type="EMBL" id="KAK7474660.1"/>
    </source>
</evidence>
<name>A0ABD0JIW7_9CAEN</name>
<sequence>MEAADATHTRSRPIQKSDAVTCNLIVVYRGIVVLLLGILSFLLCLTSAAKRHHDALSALAYLTQTSLAESESSQTDLGPHRLGGGVGQSSLVLESSGQVGHAGSVTAVMARMGPGTR</sequence>
<dbReference type="Proteomes" id="UP001519460">
    <property type="component" value="Unassembled WGS sequence"/>
</dbReference>
<gene>
    <name evidence="2" type="ORF">BaRGS_00034084</name>
</gene>
<dbReference type="EMBL" id="JACVVK020000429">
    <property type="protein sequence ID" value="KAK7474660.1"/>
    <property type="molecule type" value="Genomic_DNA"/>
</dbReference>
<keyword evidence="1" id="KW-0472">Membrane</keyword>
<keyword evidence="1" id="KW-0812">Transmembrane</keyword>
<organism evidence="2 3">
    <name type="scientific">Batillaria attramentaria</name>
    <dbReference type="NCBI Taxonomy" id="370345"/>
    <lineage>
        <taxon>Eukaryota</taxon>
        <taxon>Metazoa</taxon>
        <taxon>Spiralia</taxon>
        <taxon>Lophotrochozoa</taxon>
        <taxon>Mollusca</taxon>
        <taxon>Gastropoda</taxon>
        <taxon>Caenogastropoda</taxon>
        <taxon>Sorbeoconcha</taxon>
        <taxon>Cerithioidea</taxon>
        <taxon>Batillariidae</taxon>
        <taxon>Batillaria</taxon>
    </lineage>
</organism>
<evidence type="ECO:0000256" key="1">
    <source>
        <dbReference type="SAM" id="Phobius"/>
    </source>
</evidence>
<accession>A0ABD0JIW7</accession>
<protein>
    <submittedName>
        <fullName evidence="2">Uncharacterized protein</fullName>
    </submittedName>
</protein>
<dbReference type="AlphaFoldDB" id="A0ABD0JIW7"/>
<feature type="transmembrane region" description="Helical" evidence="1">
    <location>
        <begin position="26"/>
        <end position="45"/>
    </location>
</feature>
<comment type="caution">
    <text evidence="2">The sequence shown here is derived from an EMBL/GenBank/DDBJ whole genome shotgun (WGS) entry which is preliminary data.</text>
</comment>
<keyword evidence="1" id="KW-1133">Transmembrane helix</keyword>
<evidence type="ECO:0000313" key="3">
    <source>
        <dbReference type="Proteomes" id="UP001519460"/>
    </source>
</evidence>
<keyword evidence="3" id="KW-1185">Reference proteome</keyword>